<protein>
    <submittedName>
        <fullName evidence="2">Uncharacterized protein</fullName>
    </submittedName>
</protein>
<dbReference type="Proteomes" id="UP000523139">
    <property type="component" value="Unassembled WGS sequence"/>
</dbReference>
<keyword evidence="3" id="KW-1185">Reference proteome</keyword>
<dbReference type="RefSeq" id="WP_168886874.1">
    <property type="nucleotide sequence ID" value="NZ_JABAHY010000003.1"/>
</dbReference>
<evidence type="ECO:0000313" key="2">
    <source>
        <dbReference type="EMBL" id="NLS09374.1"/>
    </source>
</evidence>
<gene>
    <name evidence="2" type="ORF">HGQ17_04995</name>
</gene>
<evidence type="ECO:0000313" key="3">
    <source>
        <dbReference type="Proteomes" id="UP000523139"/>
    </source>
</evidence>
<proteinExistence type="predicted"/>
<name>A0A7X8TIL4_9MICC</name>
<accession>A0A7X8TIL4</accession>
<keyword evidence="1" id="KW-1133">Transmembrane helix</keyword>
<keyword evidence="1" id="KW-0812">Transmembrane</keyword>
<feature type="transmembrane region" description="Helical" evidence="1">
    <location>
        <begin position="28"/>
        <end position="49"/>
    </location>
</feature>
<dbReference type="AlphaFoldDB" id="A0A7X8TIL4"/>
<reference evidence="2 3" key="1">
    <citation type="submission" date="2020-04" db="EMBL/GenBank/DDBJ databases">
        <title>Nesterenkonia sp. nov., isolated from marine sediment.</title>
        <authorList>
            <person name="Zhang G."/>
        </authorList>
    </citation>
    <scope>NUCLEOTIDE SEQUENCE [LARGE SCALE GENOMIC DNA]</scope>
    <source>
        <strain evidence="2 3">MY13</strain>
    </source>
</reference>
<dbReference type="EMBL" id="JABAHY010000003">
    <property type="protein sequence ID" value="NLS09374.1"/>
    <property type="molecule type" value="Genomic_DNA"/>
</dbReference>
<comment type="caution">
    <text evidence="2">The sequence shown here is derived from an EMBL/GenBank/DDBJ whole genome shotgun (WGS) entry which is preliminary data.</text>
</comment>
<organism evidence="2 3">
    <name type="scientific">Nesterenkonia sedimenti</name>
    <dbReference type="NCBI Taxonomy" id="1463632"/>
    <lineage>
        <taxon>Bacteria</taxon>
        <taxon>Bacillati</taxon>
        <taxon>Actinomycetota</taxon>
        <taxon>Actinomycetes</taxon>
        <taxon>Micrococcales</taxon>
        <taxon>Micrococcaceae</taxon>
        <taxon>Nesterenkonia</taxon>
    </lineage>
</organism>
<keyword evidence="1" id="KW-0472">Membrane</keyword>
<evidence type="ECO:0000256" key="1">
    <source>
        <dbReference type="SAM" id="Phobius"/>
    </source>
</evidence>
<feature type="transmembrane region" description="Helical" evidence="1">
    <location>
        <begin position="5"/>
        <end position="22"/>
    </location>
</feature>
<sequence length="55" mass="5422">MILKIAFGVITILSVIAGIIALTGDPAAASAFAFGAAVISGISLAYLIGRDGKSD</sequence>